<dbReference type="STRING" id="390241.SAMN04488023_1016"/>
<gene>
    <name evidence="2" type="ORF">SAMN04488023_1016</name>
</gene>
<proteinExistence type="predicted"/>
<evidence type="ECO:0000313" key="2">
    <source>
        <dbReference type="EMBL" id="SEQ75545.1"/>
    </source>
</evidence>
<organism evidence="2 3">
    <name type="scientific">Pedobacter rhizosphaerae</name>
    <dbReference type="NCBI Taxonomy" id="390241"/>
    <lineage>
        <taxon>Bacteria</taxon>
        <taxon>Pseudomonadati</taxon>
        <taxon>Bacteroidota</taxon>
        <taxon>Sphingobacteriia</taxon>
        <taxon>Sphingobacteriales</taxon>
        <taxon>Sphingobacteriaceae</taxon>
        <taxon>Pedobacter</taxon>
    </lineage>
</organism>
<feature type="coiled-coil region" evidence="1">
    <location>
        <begin position="181"/>
        <end position="215"/>
    </location>
</feature>
<reference evidence="2 3" key="1">
    <citation type="submission" date="2016-10" db="EMBL/GenBank/DDBJ databases">
        <authorList>
            <person name="de Groot N.N."/>
        </authorList>
    </citation>
    <scope>NUCLEOTIDE SEQUENCE [LARGE SCALE GENOMIC DNA]</scope>
    <source>
        <strain evidence="2 3">DSM 18610</strain>
    </source>
</reference>
<dbReference type="AlphaFoldDB" id="A0A1H9IMC6"/>
<dbReference type="Proteomes" id="UP000199572">
    <property type="component" value="Unassembled WGS sequence"/>
</dbReference>
<sequence>MGSFNFINMKLNAKISSVILFFILLAVKNVNAQYQFIPDEKGKLITDKRYENIEGSAYLYADWKLGEVITNENKLIQNLSLKYDQVTDNLLFQANGASYEFKPKVKSFVIKSGTASKRYIYLTPESGSGNAGYYEVLADGKFKVYKKVKKTLLEAKGYNSANLNKVIDENKKYYYLKNTKLEEFKINKKSLETILANHKSQLDTYLSANKSLKNEEDLVELFKFLNQ</sequence>
<keyword evidence="3" id="KW-1185">Reference proteome</keyword>
<keyword evidence="1" id="KW-0175">Coiled coil</keyword>
<dbReference type="EMBL" id="FOGG01000001">
    <property type="protein sequence ID" value="SEQ75545.1"/>
    <property type="molecule type" value="Genomic_DNA"/>
</dbReference>
<evidence type="ECO:0000313" key="3">
    <source>
        <dbReference type="Proteomes" id="UP000199572"/>
    </source>
</evidence>
<name>A0A1H9IMC6_9SPHI</name>
<evidence type="ECO:0000256" key="1">
    <source>
        <dbReference type="SAM" id="Coils"/>
    </source>
</evidence>
<accession>A0A1H9IMC6</accession>
<protein>
    <submittedName>
        <fullName evidence="2">Uncharacterized protein</fullName>
    </submittedName>
</protein>